<dbReference type="AlphaFoldDB" id="A0A224Y546"/>
<sequence length="78" mass="8570">MSPILLTALIIGLPTIEGNICSGKFDPAYPHLTNPVPLSHTITFFPSLSMFKISNNLRPAKGIETPPHRSRLHLTHSL</sequence>
<keyword evidence="1" id="KW-0732">Signal</keyword>
<dbReference type="EMBL" id="GFTR01000755">
    <property type="protein sequence ID" value="JAW15671.1"/>
    <property type="molecule type" value="Transcribed_RNA"/>
</dbReference>
<reference evidence="2" key="1">
    <citation type="journal article" date="2018" name="PLoS Negl. Trop. Dis.">
        <title>An insight into the salivary gland and fat body transcriptome of Panstrongylus lignarius (Hemiptera: Heteroptera), the main vector of Chagas disease in Peru.</title>
        <authorList>
            <person name="Nevoa J.C."/>
            <person name="Mendes M.T."/>
            <person name="da Silva M.V."/>
            <person name="Soares S.C."/>
            <person name="Oliveira C.J.F."/>
            <person name="Ribeiro J.M.C."/>
        </authorList>
    </citation>
    <scope>NUCLEOTIDE SEQUENCE</scope>
</reference>
<evidence type="ECO:0000313" key="2">
    <source>
        <dbReference type="EMBL" id="JAW15671.1"/>
    </source>
</evidence>
<feature type="signal peptide" evidence="1">
    <location>
        <begin position="1"/>
        <end position="18"/>
    </location>
</feature>
<name>A0A224Y546_9HEMI</name>
<protein>
    <submittedName>
        <fullName evidence="2">Putative secreted protein</fullName>
    </submittedName>
</protein>
<proteinExistence type="predicted"/>
<evidence type="ECO:0000256" key="1">
    <source>
        <dbReference type="SAM" id="SignalP"/>
    </source>
</evidence>
<organism evidence="2">
    <name type="scientific">Panstrongylus lignarius</name>
    <dbReference type="NCBI Taxonomy" id="156445"/>
    <lineage>
        <taxon>Eukaryota</taxon>
        <taxon>Metazoa</taxon>
        <taxon>Ecdysozoa</taxon>
        <taxon>Arthropoda</taxon>
        <taxon>Hexapoda</taxon>
        <taxon>Insecta</taxon>
        <taxon>Pterygota</taxon>
        <taxon>Neoptera</taxon>
        <taxon>Paraneoptera</taxon>
        <taxon>Hemiptera</taxon>
        <taxon>Heteroptera</taxon>
        <taxon>Panheteroptera</taxon>
        <taxon>Cimicomorpha</taxon>
        <taxon>Reduviidae</taxon>
        <taxon>Triatominae</taxon>
        <taxon>Panstrongylus</taxon>
    </lineage>
</organism>
<accession>A0A224Y546</accession>
<feature type="chain" id="PRO_5012691419" evidence="1">
    <location>
        <begin position="19"/>
        <end position="78"/>
    </location>
</feature>